<dbReference type="SMART" id="SM00822">
    <property type="entry name" value="PKS_KR"/>
    <property type="match status" value="1"/>
</dbReference>
<dbReference type="Gene3D" id="3.40.50.720">
    <property type="entry name" value="NAD(P)-binding Rossmann-like Domain"/>
    <property type="match status" value="1"/>
</dbReference>
<comment type="caution">
    <text evidence="7">The sequence shown here is derived from an EMBL/GenBank/DDBJ whole genome shotgun (WGS) entry which is preliminary data.</text>
</comment>
<dbReference type="GO" id="GO:0004757">
    <property type="term" value="F:sepiapterin reductase (NADP+) activity"/>
    <property type="evidence" value="ECO:0007669"/>
    <property type="project" value="TreeGrafter"/>
</dbReference>
<comment type="similarity">
    <text evidence="5">Belongs to the short-chain dehydrogenases/reductases (SDR) family.</text>
</comment>
<accession>A0A9W8FZ71</accession>
<dbReference type="PROSITE" id="PS00061">
    <property type="entry name" value="ADH_SHORT"/>
    <property type="match status" value="1"/>
</dbReference>
<dbReference type="InterPro" id="IPR020904">
    <property type="entry name" value="Sc_DH/Rdtase_CS"/>
</dbReference>
<evidence type="ECO:0000256" key="5">
    <source>
        <dbReference type="RuleBase" id="RU000363"/>
    </source>
</evidence>
<evidence type="ECO:0000256" key="2">
    <source>
        <dbReference type="ARBA" id="ARBA00022490"/>
    </source>
</evidence>
<comment type="subcellular location">
    <subcellularLocation>
        <location evidence="1">Cytoplasm</location>
    </subcellularLocation>
</comment>
<gene>
    <name evidence="7" type="ORF">GGI25_005132</name>
</gene>
<evidence type="ECO:0000313" key="8">
    <source>
        <dbReference type="Proteomes" id="UP001151518"/>
    </source>
</evidence>
<evidence type="ECO:0000256" key="1">
    <source>
        <dbReference type="ARBA" id="ARBA00004496"/>
    </source>
</evidence>
<evidence type="ECO:0000313" key="7">
    <source>
        <dbReference type="EMBL" id="KAJ2672423.1"/>
    </source>
</evidence>
<evidence type="ECO:0000256" key="3">
    <source>
        <dbReference type="ARBA" id="ARBA00022857"/>
    </source>
</evidence>
<dbReference type="InterPro" id="IPR057326">
    <property type="entry name" value="KR_dom"/>
</dbReference>
<sequence length="259" mass="27744">MSRVAVVTGASRGLGLAISKQFLHQGVTVIGVARSAERLSELAQALSQPNAKFIACAADITSPSEVQKVRACVEEQKSSTLCALINNAGTIDPIAKLSDIDIAAWQRVLDVNITPVVSLTQQLLPYLRHSRATVVNVSSGAALRAYHGWAAYCASKAAVNMLTQSFATEEPHVVFVAIMPGVVDTDMQSTIRKAQHAMKPEEFDKFSRLHSEGKLLSPEVPAATIVRVALCATNDVSGQLFSFDSPELEKYHLAGSQNS</sequence>
<proteinExistence type="inferred from homology"/>
<dbReference type="InterPro" id="IPR036291">
    <property type="entry name" value="NAD(P)-bd_dom_sf"/>
</dbReference>
<dbReference type="GO" id="GO:0006729">
    <property type="term" value="P:tetrahydrobiopterin biosynthetic process"/>
    <property type="evidence" value="ECO:0007669"/>
    <property type="project" value="TreeGrafter"/>
</dbReference>
<dbReference type="Proteomes" id="UP001151518">
    <property type="component" value="Unassembled WGS sequence"/>
</dbReference>
<dbReference type="PANTHER" id="PTHR44085:SF2">
    <property type="entry name" value="SEPIAPTERIN REDUCTASE"/>
    <property type="match status" value="1"/>
</dbReference>
<dbReference type="Pfam" id="PF00106">
    <property type="entry name" value="adh_short"/>
    <property type="match status" value="1"/>
</dbReference>
<dbReference type="InterPro" id="IPR002347">
    <property type="entry name" value="SDR_fam"/>
</dbReference>
<evidence type="ECO:0000259" key="6">
    <source>
        <dbReference type="SMART" id="SM00822"/>
    </source>
</evidence>
<dbReference type="PRINTS" id="PR00080">
    <property type="entry name" value="SDRFAMILY"/>
</dbReference>
<protein>
    <recommendedName>
        <fullName evidence="6">Ketoreductase domain-containing protein</fullName>
    </recommendedName>
</protein>
<dbReference type="EMBL" id="JANBTW010000083">
    <property type="protein sequence ID" value="KAJ2672423.1"/>
    <property type="molecule type" value="Genomic_DNA"/>
</dbReference>
<dbReference type="GO" id="GO:0005737">
    <property type="term" value="C:cytoplasm"/>
    <property type="evidence" value="ECO:0007669"/>
    <property type="project" value="UniProtKB-SubCell"/>
</dbReference>
<dbReference type="PANTHER" id="PTHR44085">
    <property type="entry name" value="SEPIAPTERIN REDUCTASE"/>
    <property type="match status" value="1"/>
</dbReference>
<name>A0A9W8FZ71_9FUNG</name>
<feature type="domain" description="Ketoreductase" evidence="6">
    <location>
        <begin position="3"/>
        <end position="186"/>
    </location>
</feature>
<evidence type="ECO:0000256" key="4">
    <source>
        <dbReference type="ARBA" id="ARBA00023002"/>
    </source>
</evidence>
<dbReference type="AlphaFoldDB" id="A0A9W8FZ71"/>
<dbReference type="InterPro" id="IPR051721">
    <property type="entry name" value="Biopterin_syn/organic_redct"/>
</dbReference>
<dbReference type="PRINTS" id="PR00081">
    <property type="entry name" value="GDHRDH"/>
</dbReference>
<dbReference type="OrthoDB" id="153074at2759"/>
<keyword evidence="4" id="KW-0560">Oxidoreductase</keyword>
<dbReference type="SUPFAM" id="SSF51735">
    <property type="entry name" value="NAD(P)-binding Rossmann-fold domains"/>
    <property type="match status" value="1"/>
</dbReference>
<dbReference type="CDD" id="cd05367">
    <property type="entry name" value="SPR-like_SDR_c"/>
    <property type="match status" value="1"/>
</dbReference>
<keyword evidence="2" id="KW-0963">Cytoplasm</keyword>
<reference evidence="7" key="1">
    <citation type="submission" date="2022-07" db="EMBL/GenBank/DDBJ databases">
        <title>Phylogenomic reconstructions and comparative analyses of Kickxellomycotina fungi.</title>
        <authorList>
            <person name="Reynolds N.K."/>
            <person name="Stajich J.E."/>
            <person name="Barry K."/>
            <person name="Grigoriev I.V."/>
            <person name="Crous P."/>
            <person name="Smith M.E."/>
        </authorList>
    </citation>
    <scope>NUCLEOTIDE SEQUENCE</scope>
    <source>
        <strain evidence="7">NRRL 3115</strain>
    </source>
</reference>
<organism evidence="7 8">
    <name type="scientific">Coemansia spiralis</name>
    <dbReference type="NCBI Taxonomy" id="417178"/>
    <lineage>
        <taxon>Eukaryota</taxon>
        <taxon>Fungi</taxon>
        <taxon>Fungi incertae sedis</taxon>
        <taxon>Zoopagomycota</taxon>
        <taxon>Kickxellomycotina</taxon>
        <taxon>Kickxellomycetes</taxon>
        <taxon>Kickxellales</taxon>
        <taxon>Kickxellaceae</taxon>
        <taxon>Coemansia</taxon>
    </lineage>
</organism>
<keyword evidence="3" id="KW-0521">NADP</keyword>